<evidence type="ECO:0000259" key="1">
    <source>
        <dbReference type="Pfam" id="PF19317"/>
    </source>
</evidence>
<dbReference type="AlphaFoldDB" id="A0A8K1G1E8"/>
<proteinExistence type="predicted"/>
<gene>
    <name evidence="2" type="ORF">HGM15179_017137</name>
</gene>
<dbReference type="InterPro" id="IPR045345">
    <property type="entry name" value="Gag_p24_C"/>
</dbReference>
<dbReference type="Gene3D" id="1.10.1200.30">
    <property type="match status" value="1"/>
</dbReference>
<dbReference type="OrthoDB" id="9048915at2759"/>
<accession>A0A8K1G1E8</accession>
<evidence type="ECO:0000313" key="3">
    <source>
        <dbReference type="Proteomes" id="UP000796761"/>
    </source>
</evidence>
<keyword evidence="3" id="KW-1185">Reference proteome</keyword>
<dbReference type="InterPro" id="IPR008916">
    <property type="entry name" value="Retrov_capsid_C"/>
</dbReference>
<dbReference type="Pfam" id="PF19317">
    <property type="entry name" value="Gag_p24_C"/>
    <property type="match status" value="1"/>
</dbReference>
<comment type="caution">
    <text evidence="2">The sequence shown here is derived from an EMBL/GenBank/DDBJ whole genome shotgun (WGS) entry which is preliminary data.</text>
</comment>
<evidence type="ECO:0000313" key="2">
    <source>
        <dbReference type="EMBL" id="TRZ09966.1"/>
    </source>
</evidence>
<name>A0A8K1G1E8_9PASS</name>
<feature type="domain" description="Retroviral nucleocapsid Gag protein p24 C-terminal" evidence="1">
    <location>
        <begin position="50"/>
        <end position="85"/>
    </location>
</feature>
<organism evidence="2 3">
    <name type="scientific">Zosterops borbonicus</name>
    <dbReference type="NCBI Taxonomy" id="364589"/>
    <lineage>
        <taxon>Eukaryota</taxon>
        <taxon>Metazoa</taxon>
        <taxon>Chordata</taxon>
        <taxon>Craniata</taxon>
        <taxon>Vertebrata</taxon>
        <taxon>Euteleostomi</taxon>
        <taxon>Archelosauria</taxon>
        <taxon>Archosauria</taxon>
        <taxon>Dinosauria</taxon>
        <taxon>Saurischia</taxon>
        <taxon>Theropoda</taxon>
        <taxon>Coelurosauria</taxon>
        <taxon>Aves</taxon>
        <taxon>Neognathae</taxon>
        <taxon>Neoaves</taxon>
        <taxon>Telluraves</taxon>
        <taxon>Australaves</taxon>
        <taxon>Passeriformes</taxon>
        <taxon>Sylvioidea</taxon>
        <taxon>Zosteropidae</taxon>
        <taxon>Zosterops</taxon>
    </lineage>
</organism>
<dbReference type="EMBL" id="SWJQ01000968">
    <property type="protein sequence ID" value="TRZ09966.1"/>
    <property type="molecule type" value="Genomic_DNA"/>
</dbReference>
<dbReference type="Proteomes" id="UP000796761">
    <property type="component" value="Unassembled WGS sequence"/>
</dbReference>
<reference evidence="2" key="1">
    <citation type="submission" date="2019-04" db="EMBL/GenBank/DDBJ databases">
        <title>Genome assembly of Zosterops borbonicus 15179.</title>
        <authorList>
            <person name="Leroy T."/>
            <person name="Anselmetti Y."/>
            <person name="Tilak M.-K."/>
            <person name="Nabholz B."/>
        </authorList>
    </citation>
    <scope>NUCLEOTIDE SEQUENCE</scope>
    <source>
        <strain evidence="2">HGM_15179</strain>
        <tissue evidence="2">Muscle</tissue>
    </source>
</reference>
<protein>
    <recommendedName>
        <fullName evidence="1">Retroviral nucleocapsid Gag protein p24 C-terminal domain-containing protein</fullName>
    </recommendedName>
</protein>
<dbReference type="SUPFAM" id="SSF47353">
    <property type="entry name" value="Retrovirus capsid dimerization domain-like"/>
    <property type="match status" value="1"/>
</dbReference>
<sequence length="85" mass="9878">MTYFSNRWLSEDDQPSQEDACKEHRPVLDDVKNAARKALIQVPDGNIPVQDFVEVKQGLSEPYMKFIDRLKQAIERQITEDKAKD</sequence>